<reference evidence="1" key="2">
    <citation type="submission" date="2013-04" db="UniProtKB">
        <authorList>
            <consortium name="EnsemblPlants"/>
        </authorList>
    </citation>
    <scope>IDENTIFICATION</scope>
</reference>
<dbReference type="EnsemblPlants" id="OB10G10920.1">
    <property type="protein sequence ID" value="OB10G10920.1"/>
    <property type="gene ID" value="OB10G10920"/>
</dbReference>
<dbReference type="HOGENOM" id="CLU_1498533_0_0_1"/>
<reference evidence="1" key="1">
    <citation type="journal article" date="2013" name="Nat. Commun.">
        <title>Whole-genome sequencing of Oryza brachyantha reveals mechanisms underlying Oryza genome evolution.</title>
        <authorList>
            <person name="Chen J."/>
            <person name="Huang Q."/>
            <person name="Gao D."/>
            <person name="Wang J."/>
            <person name="Lang Y."/>
            <person name="Liu T."/>
            <person name="Li B."/>
            <person name="Bai Z."/>
            <person name="Luis Goicoechea J."/>
            <person name="Liang C."/>
            <person name="Chen C."/>
            <person name="Zhang W."/>
            <person name="Sun S."/>
            <person name="Liao Y."/>
            <person name="Zhang X."/>
            <person name="Yang L."/>
            <person name="Song C."/>
            <person name="Wang M."/>
            <person name="Shi J."/>
            <person name="Liu G."/>
            <person name="Liu J."/>
            <person name="Zhou H."/>
            <person name="Zhou W."/>
            <person name="Yu Q."/>
            <person name="An N."/>
            <person name="Chen Y."/>
            <person name="Cai Q."/>
            <person name="Wang B."/>
            <person name="Liu B."/>
            <person name="Min J."/>
            <person name="Huang Y."/>
            <person name="Wu H."/>
            <person name="Li Z."/>
            <person name="Zhang Y."/>
            <person name="Yin Y."/>
            <person name="Song W."/>
            <person name="Jiang J."/>
            <person name="Jackson S.A."/>
            <person name="Wing R.A."/>
            <person name="Wang J."/>
            <person name="Chen M."/>
        </authorList>
    </citation>
    <scope>NUCLEOTIDE SEQUENCE [LARGE SCALE GENOMIC DNA]</scope>
    <source>
        <strain evidence="1">cv. IRGC 101232</strain>
    </source>
</reference>
<dbReference type="AlphaFoldDB" id="J3N0P4"/>
<protein>
    <submittedName>
        <fullName evidence="1">Uncharacterized protein</fullName>
    </submittedName>
</protein>
<organism evidence="1">
    <name type="scientific">Oryza brachyantha</name>
    <name type="common">malo sina</name>
    <dbReference type="NCBI Taxonomy" id="4533"/>
    <lineage>
        <taxon>Eukaryota</taxon>
        <taxon>Viridiplantae</taxon>
        <taxon>Streptophyta</taxon>
        <taxon>Embryophyta</taxon>
        <taxon>Tracheophyta</taxon>
        <taxon>Spermatophyta</taxon>
        <taxon>Magnoliopsida</taxon>
        <taxon>Liliopsida</taxon>
        <taxon>Poales</taxon>
        <taxon>Poaceae</taxon>
        <taxon>BOP clade</taxon>
        <taxon>Oryzoideae</taxon>
        <taxon>Oryzeae</taxon>
        <taxon>Oryzinae</taxon>
        <taxon>Oryza</taxon>
    </lineage>
</organism>
<proteinExistence type="predicted"/>
<evidence type="ECO:0000313" key="2">
    <source>
        <dbReference type="Proteomes" id="UP000006038"/>
    </source>
</evidence>
<dbReference type="Gramene" id="OB10G10920.1">
    <property type="protein sequence ID" value="OB10G10920.1"/>
    <property type="gene ID" value="OB10G10920"/>
</dbReference>
<accession>J3N0P4</accession>
<evidence type="ECO:0000313" key="1">
    <source>
        <dbReference type="EnsemblPlants" id="OB10G10920.1"/>
    </source>
</evidence>
<sequence length="180" mass="19490">MARRLAFAHPHQRRLLRVRSGKPTHGKAEGDEARLTVFLQNSPKQEKLTLEIDEACRAGLMRWQPDTLSQYNSISSQEKATQNSGTPRKRCGNTISIGTALDATAYVRRGCGCFRNQDRWLGNAASALRSDTEIGLGDSGNAIAVAGVIEAGQDATKVQRALFADSVGQAATALYLVLFS</sequence>
<keyword evidence="2" id="KW-1185">Reference proteome</keyword>
<dbReference type="Proteomes" id="UP000006038">
    <property type="component" value="Chromosome 10"/>
</dbReference>
<name>J3N0P4_ORYBR</name>